<dbReference type="EMBL" id="CAJHJT010000023">
    <property type="protein sequence ID" value="CAD7000898.1"/>
    <property type="molecule type" value="Genomic_DNA"/>
</dbReference>
<evidence type="ECO:0000313" key="2">
    <source>
        <dbReference type="EMBL" id="CAD7000898.1"/>
    </source>
</evidence>
<feature type="region of interest" description="Disordered" evidence="1">
    <location>
        <begin position="185"/>
        <end position="205"/>
    </location>
</feature>
<sequence length="280" mass="30096">MFCHKYKSIVNVILETPVNFNLPPFHSTVVPIAGRHLFVSGKKSFAITQLSFSRQIISNLECSVLPSLGTNEISQSVQSVLASHHPLQRRLPPHLLKLENSKVPRHPERQSVLQSSHSTTPPPVFTSSSAPKLNTEPASHSSTSFTSIVAATISAPGNVSYSAPLSSNPMHRDLQRSIQQFNVPCPKAGSSSATQASGMQLDTPDRTHQLSDLTSRPIHASITLGRSSSVGTSANVSLASGGFAPAHVTTTIMPTATVNALAPPNMNMLYMMQQQMNMLE</sequence>
<evidence type="ECO:0000256" key="1">
    <source>
        <dbReference type="SAM" id="MobiDB-lite"/>
    </source>
</evidence>
<organism evidence="2 3">
    <name type="scientific">Ceratitis capitata</name>
    <name type="common">Mediterranean fruit fly</name>
    <name type="synonym">Tephritis capitata</name>
    <dbReference type="NCBI Taxonomy" id="7213"/>
    <lineage>
        <taxon>Eukaryota</taxon>
        <taxon>Metazoa</taxon>
        <taxon>Ecdysozoa</taxon>
        <taxon>Arthropoda</taxon>
        <taxon>Hexapoda</taxon>
        <taxon>Insecta</taxon>
        <taxon>Pterygota</taxon>
        <taxon>Neoptera</taxon>
        <taxon>Endopterygota</taxon>
        <taxon>Diptera</taxon>
        <taxon>Brachycera</taxon>
        <taxon>Muscomorpha</taxon>
        <taxon>Tephritoidea</taxon>
        <taxon>Tephritidae</taxon>
        <taxon>Ceratitis</taxon>
        <taxon>Ceratitis</taxon>
    </lineage>
</organism>
<accession>A0A811URE1</accession>
<feature type="compositionally biased region" description="Polar residues" evidence="1">
    <location>
        <begin position="189"/>
        <end position="200"/>
    </location>
</feature>
<reference evidence="2" key="1">
    <citation type="submission" date="2020-11" db="EMBL/GenBank/DDBJ databases">
        <authorList>
            <person name="Whitehead M."/>
        </authorList>
    </citation>
    <scope>NUCLEOTIDE SEQUENCE</scope>
    <source>
        <strain evidence="2">EGII</strain>
    </source>
</reference>
<comment type="caution">
    <text evidence="2">The sequence shown here is derived from an EMBL/GenBank/DDBJ whole genome shotgun (WGS) entry which is preliminary data.</text>
</comment>
<dbReference type="Proteomes" id="UP000606786">
    <property type="component" value="Unassembled WGS sequence"/>
</dbReference>
<name>A0A811URE1_CERCA</name>
<protein>
    <submittedName>
        <fullName evidence="2">(Mediterranean fruit fly) hypothetical protein</fullName>
    </submittedName>
</protein>
<feature type="compositionally biased region" description="Polar residues" evidence="1">
    <location>
        <begin position="130"/>
        <end position="141"/>
    </location>
</feature>
<evidence type="ECO:0000313" key="3">
    <source>
        <dbReference type="Proteomes" id="UP000606786"/>
    </source>
</evidence>
<dbReference type="AlphaFoldDB" id="A0A811URE1"/>
<proteinExistence type="predicted"/>
<feature type="region of interest" description="Disordered" evidence="1">
    <location>
        <begin position="104"/>
        <end position="141"/>
    </location>
</feature>
<feature type="compositionally biased region" description="Low complexity" evidence="1">
    <location>
        <begin position="115"/>
        <end position="129"/>
    </location>
</feature>
<gene>
    <name evidence="2" type="ORF">CCAP1982_LOCUS9373</name>
</gene>
<keyword evidence="3" id="KW-1185">Reference proteome</keyword>